<dbReference type="CAZy" id="GT2">
    <property type="family name" value="Glycosyltransferase Family 2"/>
</dbReference>
<dbReference type="Pfam" id="PF00535">
    <property type="entry name" value="Glycos_transf_2"/>
    <property type="match status" value="1"/>
</dbReference>
<evidence type="ECO:0000256" key="1">
    <source>
        <dbReference type="ARBA" id="ARBA00006739"/>
    </source>
</evidence>
<evidence type="ECO:0000313" key="5">
    <source>
        <dbReference type="EMBL" id="ACK66093.1"/>
    </source>
</evidence>
<gene>
    <name evidence="5" type="ordered locus">PCC8801_2061</name>
</gene>
<dbReference type="EMBL" id="CP001287">
    <property type="protein sequence ID" value="ACK66093.1"/>
    <property type="molecule type" value="Genomic_DNA"/>
</dbReference>
<dbReference type="AlphaFoldDB" id="B7JZ16"/>
<reference evidence="6" key="1">
    <citation type="journal article" date="2011" name="MBio">
        <title>Novel metabolic attributes of the genus Cyanothece, comprising a group of unicellular nitrogen-fixing Cyanobacteria.</title>
        <authorList>
            <person name="Bandyopadhyay A."/>
            <person name="Elvitigala T."/>
            <person name="Welsh E."/>
            <person name="Stockel J."/>
            <person name="Liberton M."/>
            <person name="Min H."/>
            <person name="Sherman L.A."/>
            <person name="Pakrasi H.B."/>
        </authorList>
    </citation>
    <scope>NUCLEOTIDE SEQUENCE [LARGE SCALE GENOMIC DNA]</scope>
    <source>
        <strain evidence="6">PCC 8801</strain>
    </source>
</reference>
<evidence type="ECO:0000313" key="6">
    <source>
        <dbReference type="Proteomes" id="UP000008204"/>
    </source>
</evidence>
<dbReference type="STRING" id="41431.PCC8801_2061"/>
<dbReference type="eggNOG" id="COG1216">
    <property type="taxonomic scope" value="Bacteria"/>
</dbReference>
<dbReference type="Proteomes" id="UP000008204">
    <property type="component" value="Chromosome"/>
</dbReference>
<dbReference type="InterPro" id="IPR039528">
    <property type="entry name" value="DPM1-like"/>
</dbReference>
<dbReference type="InterPro" id="IPR029044">
    <property type="entry name" value="Nucleotide-diphossugar_trans"/>
</dbReference>
<dbReference type="PANTHER" id="PTHR43398:SF1">
    <property type="entry name" value="DOLICHOL-PHOSPHATE MANNOSYLTRANSFERASE SUBUNIT 1"/>
    <property type="match status" value="1"/>
</dbReference>
<keyword evidence="6" id="KW-1185">Reference proteome</keyword>
<dbReference type="Gene3D" id="3.90.550.10">
    <property type="entry name" value="Spore Coat Polysaccharide Biosynthesis Protein SpsA, Chain A"/>
    <property type="match status" value="1"/>
</dbReference>
<dbReference type="RefSeq" id="WP_012595361.1">
    <property type="nucleotide sequence ID" value="NC_011726.1"/>
</dbReference>
<dbReference type="KEGG" id="cyp:PCC8801_2061"/>
<evidence type="ECO:0000256" key="2">
    <source>
        <dbReference type="ARBA" id="ARBA00022676"/>
    </source>
</evidence>
<dbReference type="OrthoDB" id="9810303at2"/>
<dbReference type="GO" id="GO:0004582">
    <property type="term" value="F:dolichyl-phosphate beta-D-mannosyltransferase activity"/>
    <property type="evidence" value="ECO:0007669"/>
    <property type="project" value="InterPro"/>
</dbReference>
<dbReference type="PANTHER" id="PTHR43398">
    <property type="entry name" value="DOLICHOL-PHOSPHATE MANNOSYLTRANSFERASE SUBUNIT 1"/>
    <property type="match status" value="1"/>
</dbReference>
<dbReference type="HOGENOM" id="CLU_033536_13_0_3"/>
<feature type="domain" description="Glycosyltransferase 2-like" evidence="4">
    <location>
        <begin position="16"/>
        <end position="192"/>
    </location>
</feature>
<keyword evidence="2" id="KW-0328">Glycosyltransferase</keyword>
<dbReference type="InterPro" id="IPR001173">
    <property type="entry name" value="Glyco_trans_2-like"/>
</dbReference>
<comment type="similarity">
    <text evidence="1">Belongs to the glycosyltransferase 2 family.</text>
</comment>
<organism evidence="5 6">
    <name type="scientific">Rippkaea orientalis (strain PCC 8801 / RF-1)</name>
    <name type="common">Cyanothece sp. (strain PCC 8801)</name>
    <dbReference type="NCBI Taxonomy" id="41431"/>
    <lineage>
        <taxon>Bacteria</taxon>
        <taxon>Bacillati</taxon>
        <taxon>Cyanobacteriota</taxon>
        <taxon>Cyanophyceae</taxon>
        <taxon>Oscillatoriophycideae</taxon>
        <taxon>Chroococcales</taxon>
        <taxon>Aphanothecaceae</taxon>
        <taxon>Rippkaea</taxon>
        <taxon>Rippkaea orientalis</taxon>
    </lineage>
</organism>
<name>B7JZ16_RIPO1</name>
<sequence>MPKLHDSSPNSLVCTVLPTFNERDNITPLIERLLASVPSPYLVLVIDDNSPDETWQVVADLAAKYPYAAKTDKTTSGVALVRRIKEKGLTSAIARGIREAIDTYGASIITWMDCDLSMPPEDVAQLVKAIREQEADVAVGSRWVDGGTDIAHGLMARVLSWIINHFAMLLLGSKVHDYTSGFIAARSHVLERIPLRGDYGEYCIDLLCRASRLGYHLVEVPYVCVPRTAGESKTGINLWDYLSKGRKYVSTIVMLWLNQKSN</sequence>
<evidence type="ECO:0000259" key="4">
    <source>
        <dbReference type="Pfam" id="PF00535"/>
    </source>
</evidence>
<dbReference type="SUPFAM" id="SSF53448">
    <property type="entry name" value="Nucleotide-diphospho-sugar transferases"/>
    <property type="match status" value="1"/>
</dbReference>
<evidence type="ECO:0000256" key="3">
    <source>
        <dbReference type="ARBA" id="ARBA00022679"/>
    </source>
</evidence>
<dbReference type="CDD" id="cd06442">
    <property type="entry name" value="DPM1_like"/>
    <property type="match status" value="1"/>
</dbReference>
<keyword evidence="3 5" id="KW-0808">Transferase</keyword>
<protein>
    <submittedName>
        <fullName evidence="5">Glycosyl transferase family 2</fullName>
    </submittedName>
</protein>
<accession>B7JZ16</accession>
<proteinExistence type="inferred from homology"/>